<dbReference type="PROSITE" id="PS50853">
    <property type="entry name" value="FN3"/>
    <property type="match status" value="1"/>
</dbReference>
<feature type="transmembrane region" description="Helical" evidence="2">
    <location>
        <begin position="94"/>
        <end position="114"/>
    </location>
</feature>
<dbReference type="InterPro" id="IPR036116">
    <property type="entry name" value="FN3_sf"/>
</dbReference>
<evidence type="ECO:0000259" key="3">
    <source>
        <dbReference type="PROSITE" id="PS50853"/>
    </source>
</evidence>
<keyword evidence="1" id="KW-0326">Glycosidase</keyword>
<dbReference type="InterPro" id="IPR003961">
    <property type="entry name" value="FN3_dom"/>
</dbReference>
<dbReference type="InterPro" id="IPR013783">
    <property type="entry name" value="Ig-like_fold"/>
</dbReference>
<dbReference type="GO" id="GO:0016798">
    <property type="term" value="F:hydrolase activity, acting on glycosyl bonds"/>
    <property type="evidence" value="ECO:0007669"/>
    <property type="project" value="UniProtKB-KW"/>
</dbReference>
<proteinExistence type="predicted"/>
<comment type="caution">
    <text evidence="4">The sequence shown here is derived from an EMBL/GenBank/DDBJ whole genome shotgun (WGS) entry which is preliminary data.</text>
</comment>
<dbReference type="AlphaFoldDB" id="A0A4S4G3R9"/>
<protein>
    <recommendedName>
        <fullName evidence="3">Fibronectin type-III domain-containing protein</fullName>
    </recommendedName>
</protein>
<dbReference type="SUPFAM" id="SSF57884">
    <property type="entry name" value="Ada DNA repair protein, N-terminal domain (N-Ada 10)"/>
    <property type="match status" value="1"/>
</dbReference>
<evidence type="ECO:0000313" key="5">
    <source>
        <dbReference type="Proteomes" id="UP000308978"/>
    </source>
</evidence>
<dbReference type="Proteomes" id="UP000308978">
    <property type="component" value="Unassembled WGS sequence"/>
</dbReference>
<gene>
    <name evidence="4" type="ORF">E5986_07035</name>
</gene>
<keyword evidence="1" id="KW-0378">Hydrolase</keyword>
<evidence type="ECO:0000256" key="2">
    <source>
        <dbReference type="SAM" id="Phobius"/>
    </source>
</evidence>
<sequence>MYSESETSHREEGGVPAASRVDEHRWEIICLTTNAAQDQHRQKTAEPDMTESASTLRVRAIAYLSGHRYAMIAVSRREERSCVMTETLRLRQRTAALLLTAALALGAMGAAATAQPAFADNVATDSTTTPATTAIDKVTVSKAKFTYTGNVIRPKITVKAGGKTAASNIVKSNADFTIKPSGAIKKVGTYKIKVTGQGAYTGTKTVTVKVYPKKPTAKKPSATSSSAVTAKWSKGKNDVSGYQIKCSKNKSMKGAKTVTAGKSVTSKKISGLKANTKYYVQVRAYKTVDGKKYYSDWSAKKSVKTKAKAKKSSGGTVYITNTGEKYHRGTCRYLRYSKYSISKSEAQREGYTACKVCRP</sequence>
<evidence type="ECO:0000313" key="4">
    <source>
        <dbReference type="EMBL" id="THG37202.1"/>
    </source>
</evidence>
<organism evidence="4 5">
    <name type="scientific">Adlercreutzia caecimuris</name>
    <dbReference type="NCBI Taxonomy" id="671266"/>
    <lineage>
        <taxon>Bacteria</taxon>
        <taxon>Bacillati</taxon>
        <taxon>Actinomycetota</taxon>
        <taxon>Coriobacteriia</taxon>
        <taxon>Eggerthellales</taxon>
        <taxon>Eggerthellaceae</taxon>
        <taxon>Adlercreutzia</taxon>
    </lineage>
</organism>
<name>A0A4S4G3R9_9ACTN</name>
<dbReference type="Pfam" id="PF00041">
    <property type="entry name" value="fn3"/>
    <property type="match status" value="1"/>
</dbReference>
<dbReference type="Gene3D" id="3.40.10.10">
    <property type="entry name" value="DNA Methylphosphotriester Repair Domain"/>
    <property type="match status" value="1"/>
</dbReference>
<dbReference type="EMBL" id="SSTJ01000007">
    <property type="protein sequence ID" value="THG37202.1"/>
    <property type="molecule type" value="Genomic_DNA"/>
</dbReference>
<dbReference type="CDD" id="cd00063">
    <property type="entry name" value="FN3"/>
    <property type="match status" value="1"/>
</dbReference>
<reference evidence="4 5" key="1">
    <citation type="submission" date="2019-04" db="EMBL/GenBank/DDBJ databases">
        <title>Microbes associate with the intestines of laboratory mice.</title>
        <authorList>
            <person name="Navarre W."/>
            <person name="Wong E."/>
            <person name="Huang K.C."/>
            <person name="Tropini C."/>
            <person name="Ng K."/>
            <person name="Yu B."/>
        </authorList>
    </citation>
    <scope>NUCLEOTIDE SEQUENCE [LARGE SCALE GENOMIC DNA]</scope>
    <source>
        <strain evidence="4 5">NM80_B27</strain>
    </source>
</reference>
<accession>A0A4S4G3R9</accession>
<keyword evidence="2" id="KW-0472">Membrane</keyword>
<dbReference type="SUPFAM" id="SSF49265">
    <property type="entry name" value="Fibronectin type III"/>
    <property type="match status" value="1"/>
</dbReference>
<evidence type="ECO:0000256" key="1">
    <source>
        <dbReference type="ARBA" id="ARBA00023295"/>
    </source>
</evidence>
<keyword evidence="2" id="KW-1133">Transmembrane helix</keyword>
<feature type="domain" description="Fibronectin type-III" evidence="3">
    <location>
        <begin position="214"/>
        <end position="308"/>
    </location>
</feature>
<keyword evidence="2" id="KW-0812">Transmembrane</keyword>
<dbReference type="Gene3D" id="2.60.40.10">
    <property type="entry name" value="Immunoglobulins"/>
    <property type="match status" value="1"/>
</dbReference>
<dbReference type="SMART" id="SM00060">
    <property type="entry name" value="FN3"/>
    <property type="match status" value="1"/>
</dbReference>
<dbReference type="InterPro" id="IPR035451">
    <property type="entry name" value="Ada-like_dom_sf"/>
</dbReference>
<dbReference type="GO" id="GO:0005975">
    <property type="term" value="P:carbohydrate metabolic process"/>
    <property type="evidence" value="ECO:0007669"/>
    <property type="project" value="UniProtKB-ARBA"/>
</dbReference>